<comment type="caution">
    <text evidence="10">The sequence shown here is derived from an EMBL/GenBank/DDBJ whole genome shotgun (WGS) entry which is preliminary data.</text>
</comment>
<dbReference type="InterPro" id="IPR045851">
    <property type="entry name" value="AMP-bd_C_sf"/>
</dbReference>
<keyword evidence="3 10" id="KW-0436">Ligase</keyword>
<gene>
    <name evidence="10" type="ORF">J3E07_000895</name>
</gene>
<dbReference type="Gene3D" id="3.30.300.30">
    <property type="match status" value="1"/>
</dbReference>
<dbReference type="InterPro" id="IPR042099">
    <property type="entry name" value="ANL_N_sf"/>
</dbReference>
<keyword evidence="4" id="KW-0547">Nucleotide-binding</keyword>
<dbReference type="EC" id="6.2.1.1" evidence="2 6"/>
<dbReference type="Pfam" id="PF16177">
    <property type="entry name" value="ACAS_N"/>
    <property type="match status" value="1"/>
</dbReference>
<evidence type="ECO:0000259" key="7">
    <source>
        <dbReference type="Pfam" id="PF00501"/>
    </source>
</evidence>
<comment type="similarity">
    <text evidence="1">Belongs to the ATP-dependent AMP-binding enzyme family.</text>
</comment>
<dbReference type="PROSITE" id="PS00455">
    <property type="entry name" value="AMP_BINDING"/>
    <property type="match status" value="1"/>
</dbReference>
<proteinExistence type="inferred from homology"/>
<dbReference type="GO" id="GO:0043955">
    <property type="term" value="F:3-hydroxypropionyl-CoA synthetase activity"/>
    <property type="evidence" value="ECO:0007669"/>
    <property type="project" value="UniProtKB-ARBA"/>
</dbReference>
<dbReference type="NCBIfam" id="NF001208">
    <property type="entry name" value="PRK00174.1"/>
    <property type="match status" value="1"/>
</dbReference>
<dbReference type="AlphaFoldDB" id="A0A8J7S4X7"/>
<dbReference type="Proteomes" id="UP000740329">
    <property type="component" value="Unassembled WGS sequence"/>
</dbReference>
<evidence type="ECO:0000256" key="1">
    <source>
        <dbReference type="ARBA" id="ARBA00006432"/>
    </source>
</evidence>
<dbReference type="EMBL" id="JAGGMV010000002">
    <property type="protein sequence ID" value="MBP2201483.1"/>
    <property type="molecule type" value="Genomic_DNA"/>
</dbReference>
<evidence type="ECO:0000256" key="5">
    <source>
        <dbReference type="ARBA" id="ARBA00022840"/>
    </source>
</evidence>
<accession>A0A8J7S4X7</accession>
<dbReference type="GO" id="GO:0019427">
    <property type="term" value="P:acetyl-CoA biosynthetic process from acetate"/>
    <property type="evidence" value="ECO:0007669"/>
    <property type="project" value="UniProtKB-UniRule"/>
</dbReference>
<dbReference type="InterPro" id="IPR032387">
    <property type="entry name" value="ACAS_N"/>
</dbReference>
<dbReference type="NCBIfam" id="TIGR02188">
    <property type="entry name" value="Ac_CoA_lig_AcsA"/>
    <property type="match status" value="1"/>
</dbReference>
<reference evidence="10" key="1">
    <citation type="submission" date="2021-03" db="EMBL/GenBank/DDBJ databases">
        <title>Genomic Encyclopedia of Type Strains, Phase IV (KMG-V): Genome sequencing to study the core and pangenomes of soil and plant-associated prokaryotes.</title>
        <authorList>
            <person name="Whitman W."/>
        </authorList>
    </citation>
    <scope>NUCLEOTIDE SEQUENCE</scope>
    <source>
        <strain evidence="10">C4</strain>
    </source>
</reference>
<dbReference type="SUPFAM" id="SSF56801">
    <property type="entry name" value="Acetyl-CoA synthetase-like"/>
    <property type="match status" value="1"/>
</dbReference>
<evidence type="ECO:0000259" key="8">
    <source>
        <dbReference type="Pfam" id="PF13193"/>
    </source>
</evidence>
<dbReference type="GO" id="GO:0003987">
    <property type="term" value="F:acetate-CoA ligase activity"/>
    <property type="evidence" value="ECO:0007669"/>
    <property type="project" value="UniProtKB-UniRule"/>
</dbReference>
<organism evidence="10 11">
    <name type="scientific">Methanococcus voltae</name>
    <dbReference type="NCBI Taxonomy" id="2188"/>
    <lineage>
        <taxon>Archaea</taxon>
        <taxon>Methanobacteriati</taxon>
        <taxon>Methanobacteriota</taxon>
        <taxon>Methanomada group</taxon>
        <taxon>Methanococci</taxon>
        <taxon>Methanococcales</taxon>
        <taxon>Methanococcaceae</taxon>
        <taxon>Methanococcus</taxon>
    </lineage>
</organism>
<evidence type="ECO:0000256" key="2">
    <source>
        <dbReference type="ARBA" id="ARBA00013275"/>
    </source>
</evidence>
<dbReference type="InterPro" id="IPR020845">
    <property type="entry name" value="AMP-binding_CS"/>
</dbReference>
<feature type="domain" description="Acetyl-coenzyme A synthetase N-terminal" evidence="9">
    <location>
        <begin position="16"/>
        <end position="66"/>
    </location>
</feature>
<dbReference type="Pfam" id="PF13193">
    <property type="entry name" value="AMP-binding_C"/>
    <property type="match status" value="1"/>
</dbReference>
<sequence length="638" mass="71584">MKTGDKYILLEKMNPLQKEALEDPEKFWGEQAKCLDWEKTWSKVLDWDYPNAEWFVGGKLNACYNCVDRHIKGNRRNKAAIIWEGEDGSCEVLTYYELYRQVNMFANVLQNLGVEKGDVVAIYMPMMTEAVVAMLACARIGAIHNTVFSGFSSEALSERINNSKAKVLVSTNTLYRRGKKIDLKGIVDKSALNCNSLNNVIYVPRGDEDIKLSFGRDYLWDELMAGARNRVEPEIMDSNDPLFILYTSGTTGSPKGVVHSTGGYLTYATKTMDWTWGIEDTDVFWCTADIGWITGHSYVVYGPLSLGSTIVIYEGAIDYPEPDRLWKIIEKHGVTILYTAPTAIRMLMKYGEKWVKNHDLSTLRLLGTVGEPINPRAWKWYYSVVGDKNCPICDCYWQTETGGHVIYPPNGIQTVPLKPGSASFAGVGIEADIVDKDGKSVPPNTKGNLIIKKPWPGMLKGLWNDPERYKASYWNKIPGVFATSDYATKDDDGYIWILGRADEVLNVAGHRIGTAELEHELVSNPMVAESAVIGKPDEVKGEVPVAFVTLNPEYVGRPKEELKKELIQYIRDTMGPIAIPSIIFFVSKMPKTRSGKIMRRILKKLVVGEEIGDISTLEDTTSVDEIKQQLKGSKTFNK</sequence>
<evidence type="ECO:0000313" key="11">
    <source>
        <dbReference type="Proteomes" id="UP000740329"/>
    </source>
</evidence>
<protein>
    <recommendedName>
        <fullName evidence="2 6">Acetate--CoA ligase</fullName>
        <ecNumber evidence="2 6">6.2.1.1</ecNumber>
    </recommendedName>
</protein>
<dbReference type="GO" id="GO:0016208">
    <property type="term" value="F:AMP binding"/>
    <property type="evidence" value="ECO:0007669"/>
    <property type="project" value="InterPro"/>
</dbReference>
<keyword evidence="5" id="KW-0067">ATP-binding</keyword>
<dbReference type="FunFam" id="3.40.50.12780:FF:000001">
    <property type="entry name" value="Acetyl-coenzyme A synthetase"/>
    <property type="match status" value="1"/>
</dbReference>
<evidence type="ECO:0000259" key="9">
    <source>
        <dbReference type="Pfam" id="PF16177"/>
    </source>
</evidence>
<dbReference type="PANTHER" id="PTHR24095">
    <property type="entry name" value="ACETYL-COENZYME A SYNTHETASE"/>
    <property type="match status" value="1"/>
</dbReference>
<dbReference type="PANTHER" id="PTHR24095:SF14">
    <property type="entry name" value="ACETYL-COENZYME A SYNTHETASE 1"/>
    <property type="match status" value="1"/>
</dbReference>
<dbReference type="Pfam" id="PF00501">
    <property type="entry name" value="AMP-binding"/>
    <property type="match status" value="1"/>
</dbReference>
<dbReference type="InterPro" id="IPR000873">
    <property type="entry name" value="AMP-dep_synth/lig_dom"/>
</dbReference>
<feature type="domain" description="AMP-binding enzyme C-terminal" evidence="8">
    <location>
        <begin position="516"/>
        <end position="596"/>
    </location>
</feature>
<dbReference type="GO" id="GO:0005524">
    <property type="term" value="F:ATP binding"/>
    <property type="evidence" value="ECO:0007669"/>
    <property type="project" value="UniProtKB-KW"/>
</dbReference>
<dbReference type="InterPro" id="IPR011904">
    <property type="entry name" value="Ac_CoA_lig"/>
</dbReference>
<feature type="domain" description="AMP-dependent synthetase/ligase" evidence="7">
    <location>
        <begin position="73"/>
        <end position="463"/>
    </location>
</feature>
<evidence type="ECO:0000313" key="10">
    <source>
        <dbReference type="EMBL" id="MBP2201483.1"/>
    </source>
</evidence>
<dbReference type="CDD" id="cd05966">
    <property type="entry name" value="ACS"/>
    <property type="match status" value="1"/>
</dbReference>
<evidence type="ECO:0000256" key="4">
    <source>
        <dbReference type="ARBA" id="ARBA00022741"/>
    </source>
</evidence>
<dbReference type="InterPro" id="IPR025110">
    <property type="entry name" value="AMP-bd_C"/>
</dbReference>
<name>A0A8J7S4X7_METVO</name>
<dbReference type="GO" id="GO:0043427">
    <property type="term" value="P:carbon fixation by 3-hydroxypropionate cycle"/>
    <property type="evidence" value="ECO:0007669"/>
    <property type="project" value="UniProtKB-ARBA"/>
</dbReference>
<dbReference type="Gene3D" id="3.40.50.12780">
    <property type="entry name" value="N-terminal domain of ligase-like"/>
    <property type="match status" value="1"/>
</dbReference>
<evidence type="ECO:0000256" key="3">
    <source>
        <dbReference type="ARBA" id="ARBA00022598"/>
    </source>
</evidence>
<evidence type="ECO:0000256" key="6">
    <source>
        <dbReference type="NCBIfam" id="TIGR02188"/>
    </source>
</evidence>
<dbReference type="RefSeq" id="WP_209590967.1">
    <property type="nucleotide sequence ID" value="NZ_JAGGMV010000002.1"/>
</dbReference>